<dbReference type="InterPro" id="IPR051054">
    <property type="entry name" value="SorC_transcr_regulators"/>
</dbReference>
<dbReference type="Gene3D" id="1.10.10.60">
    <property type="entry name" value="Homeodomain-like"/>
    <property type="match status" value="1"/>
</dbReference>
<evidence type="ECO:0000256" key="3">
    <source>
        <dbReference type="ARBA" id="ARBA00023125"/>
    </source>
</evidence>
<comment type="caution">
    <text evidence="6">The sequence shown here is derived from an EMBL/GenBank/DDBJ whole genome shotgun (WGS) entry which is preliminary data.</text>
</comment>
<keyword evidence="2" id="KW-0805">Transcription regulation</keyword>
<dbReference type="AlphaFoldDB" id="A0A940PE25"/>
<comment type="similarity">
    <text evidence="1">Belongs to the SorC transcriptional regulatory family.</text>
</comment>
<evidence type="ECO:0000256" key="4">
    <source>
        <dbReference type="ARBA" id="ARBA00023163"/>
    </source>
</evidence>
<keyword evidence="3" id="KW-0238">DNA-binding</keyword>
<dbReference type="Pfam" id="PF04198">
    <property type="entry name" value="Sugar-bind"/>
    <property type="match status" value="1"/>
</dbReference>
<organism evidence="6 7">
    <name type="scientific">Vagococcus allomyrinae</name>
    <dbReference type="NCBI Taxonomy" id="2794353"/>
    <lineage>
        <taxon>Bacteria</taxon>
        <taxon>Bacillati</taxon>
        <taxon>Bacillota</taxon>
        <taxon>Bacilli</taxon>
        <taxon>Lactobacillales</taxon>
        <taxon>Enterococcaceae</taxon>
        <taxon>Vagococcus</taxon>
    </lineage>
</organism>
<dbReference type="Gene3D" id="3.40.50.1360">
    <property type="match status" value="1"/>
</dbReference>
<evidence type="ECO:0000313" key="6">
    <source>
        <dbReference type="EMBL" id="MBP1043120.1"/>
    </source>
</evidence>
<proteinExistence type="inferred from homology"/>
<dbReference type="GO" id="GO:0003677">
    <property type="term" value="F:DNA binding"/>
    <property type="evidence" value="ECO:0007669"/>
    <property type="project" value="UniProtKB-KW"/>
</dbReference>
<evidence type="ECO:0000313" key="7">
    <source>
        <dbReference type="Proteomes" id="UP000674938"/>
    </source>
</evidence>
<protein>
    <submittedName>
        <fullName evidence="6">Sugar-binding transcriptional regulator</fullName>
    </submittedName>
</protein>
<dbReference type="RefSeq" id="WP_209530929.1">
    <property type="nucleotide sequence ID" value="NZ_JAEEGA010000014.1"/>
</dbReference>
<dbReference type="InterPro" id="IPR007324">
    <property type="entry name" value="Sugar-bd_dom_put"/>
</dbReference>
<dbReference type="InterPro" id="IPR037171">
    <property type="entry name" value="NagB/RpiA_transferase-like"/>
</dbReference>
<dbReference type="SUPFAM" id="SSF100950">
    <property type="entry name" value="NagB/RpiA/CoA transferase-like"/>
    <property type="match status" value="1"/>
</dbReference>
<dbReference type="InterPro" id="IPR036390">
    <property type="entry name" value="WH_DNA-bd_sf"/>
</dbReference>
<dbReference type="SUPFAM" id="SSF46785">
    <property type="entry name" value="Winged helix' DNA-binding domain"/>
    <property type="match status" value="1"/>
</dbReference>
<dbReference type="PANTHER" id="PTHR34294">
    <property type="entry name" value="TRANSCRIPTIONAL REGULATOR-RELATED"/>
    <property type="match status" value="1"/>
</dbReference>
<keyword evidence="4" id="KW-0804">Transcription</keyword>
<evidence type="ECO:0000256" key="1">
    <source>
        <dbReference type="ARBA" id="ARBA00010466"/>
    </source>
</evidence>
<dbReference type="PANTHER" id="PTHR34294:SF12">
    <property type="entry name" value="SUGAR-BINDING TRANSCRIPTIONAL REGULATOR"/>
    <property type="match status" value="1"/>
</dbReference>
<accession>A0A940PE25</accession>
<sequence length="310" mass="33759">MKLTEDHRKLLKVASLYYRDGLTQSSISKQMGISRPVISKMLQRAKEQGIVTIYLKDENAKVVDQANQLIRKYDLQDAIVVPHGGNDETTQQAVAQAAAMLLREYLPKIQSIGISWGTTLAKVVDAMTYENFSEIKIHPLVGGVASEHVHYDTNHLAFRLSEKLGASCSYLYAPALAETKALAVTLNKSQLVQEALAKARAVDFALIGVGDPQASSTWRQLGYMTAECLSGGAVIGDAIGSLFDKNGKTIDNKMTERMIGIKVEELVRIPNTLLIGAGFQKAVAIRALLQGKSANLIVIDQVLAEALLEH</sequence>
<evidence type="ECO:0000256" key="2">
    <source>
        <dbReference type="ARBA" id="ARBA00023015"/>
    </source>
</evidence>
<keyword evidence="7" id="KW-1185">Reference proteome</keyword>
<dbReference type="EMBL" id="JAEEGA010000014">
    <property type="protein sequence ID" value="MBP1043120.1"/>
    <property type="molecule type" value="Genomic_DNA"/>
</dbReference>
<evidence type="ECO:0000259" key="5">
    <source>
        <dbReference type="Pfam" id="PF04198"/>
    </source>
</evidence>
<reference evidence="6" key="1">
    <citation type="submission" date="2020-12" db="EMBL/GenBank/DDBJ databases">
        <title>Vagococcus allomyrinae sp. nov. and Enterococcus lavae sp. nov., isolated from the larvae of Allomyrina dichotoma.</title>
        <authorList>
            <person name="Lee S.D."/>
        </authorList>
    </citation>
    <scope>NUCLEOTIDE SEQUENCE</scope>
    <source>
        <strain evidence="6">BWB3-3</strain>
    </source>
</reference>
<feature type="domain" description="Sugar-binding" evidence="5">
    <location>
        <begin position="61"/>
        <end position="309"/>
    </location>
</feature>
<dbReference type="GO" id="GO:0030246">
    <property type="term" value="F:carbohydrate binding"/>
    <property type="evidence" value="ECO:0007669"/>
    <property type="project" value="InterPro"/>
</dbReference>
<gene>
    <name evidence="6" type="ORF">I6N95_19055</name>
</gene>
<name>A0A940PE25_9ENTE</name>
<dbReference type="Proteomes" id="UP000674938">
    <property type="component" value="Unassembled WGS sequence"/>
</dbReference>